<evidence type="ECO:0000256" key="1">
    <source>
        <dbReference type="SAM" id="MobiDB-lite"/>
    </source>
</evidence>
<feature type="compositionally biased region" description="Basic and acidic residues" evidence="1">
    <location>
        <begin position="1804"/>
        <end position="1815"/>
    </location>
</feature>
<feature type="non-terminal residue" evidence="2">
    <location>
        <position position="1"/>
    </location>
</feature>
<feature type="compositionally biased region" description="Polar residues" evidence="1">
    <location>
        <begin position="1792"/>
        <end position="1801"/>
    </location>
</feature>
<dbReference type="Proteomes" id="UP000792457">
    <property type="component" value="Unassembled WGS sequence"/>
</dbReference>
<feature type="region of interest" description="Disordered" evidence="1">
    <location>
        <begin position="1049"/>
        <end position="1112"/>
    </location>
</feature>
<dbReference type="GO" id="GO:0032465">
    <property type="term" value="P:regulation of cytokinesis"/>
    <property type="evidence" value="ECO:0007669"/>
    <property type="project" value="InterPro"/>
</dbReference>
<reference evidence="2" key="1">
    <citation type="submission" date="2013-04" db="EMBL/GenBank/DDBJ databases">
        <authorList>
            <person name="Qu J."/>
            <person name="Murali S.C."/>
            <person name="Bandaranaike D."/>
            <person name="Bellair M."/>
            <person name="Blankenburg K."/>
            <person name="Chao H."/>
            <person name="Dinh H."/>
            <person name="Doddapaneni H."/>
            <person name="Downs B."/>
            <person name="Dugan-Rocha S."/>
            <person name="Elkadiri S."/>
            <person name="Gnanaolivu R.D."/>
            <person name="Hernandez B."/>
            <person name="Javaid M."/>
            <person name="Jayaseelan J.C."/>
            <person name="Lee S."/>
            <person name="Li M."/>
            <person name="Ming W."/>
            <person name="Munidasa M."/>
            <person name="Muniz J."/>
            <person name="Nguyen L."/>
            <person name="Ongeri F."/>
            <person name="Osuji N."/>
            <person name="Pu L.-L."/>
            <person name="Puazo M."/>
            <person name="Qu C."/>
            <person name="Quiroz J."/>
            <person name="Raj R."/>
            <person name="Weissenberger G."/>
            <person name="Xin Y."/>
            <person name="Zou X."/>
            <person name="Han Y."/>
            <person name="Richards S."/>
            <person name="Worley K."/>
            <person name="Muzny D."/>
            <person name="Gibbs R."/>
        </authorList>
    </citation>
    <scope>NUCLEOTIDE SEQUENCE</scope>
    <source>
        <strain evidence="2">Sampled in the wild</strain>
    </source>
</reference>
<dbReference type="OrthoDB" id="47801at2759"/>
<protein>
    <submittedName>
        <fullName evidence="2">Uncharacterized protein</fullName>
    </submittedName>
</protein>
<evidence type="ECO:0000313" key="3">
    <source>
        <dbReference type="Proteomes" id="UP000792457"/>
    </source>
</evidence>
<comment type="caution">
    <text evidence="2">The sequence shown here is derived from an EMBL/GenBank/DDBJ whole genome shotgun (WGS) entry which is preliminary data.</text>
</comment>
<feature type="compositionally biased region" description="Basic and acidic residues" evidence="1">
    <location>
        <begin position="1875"/>
        <end position="1888"/>
    </location>
</feature>
<dbReference type="InterPro" id="IPR022103">
    <property type="entry name" value="BIRC6"/>
</dbReference>
<feature type="compositionally biased region" description="Basic and acidic residues" evidence="1">
    <location>
        <begin position="1059"/>
        <end position="1074"/>
    </location>
</feature>
<dbReference type="EMBL" id="KZ308746">
    <property type="protein sequence ID" value="KAG8233771.1"/>
    <property type="molecule type" value="Genomic_DNA"/>
</dbReference>
<proteinExistence type="predicted"/>
<feature type="region of interest" description="Disordered" evidence="1">
    <location>
        <begin position="1875"/>
        <end position="1921"/>
    </location>
</feature>
<feature type="compositionally biased region" description="Low complexity" evidence="1">
    <location>
        <begin position="1049"/>
        <end position="1058"/>
    </location>
</feature>
<sequence>MSTTRCKIPVGFFYGHIVGDSFLEKNDSDVLTEEKIKAQLAVLSLLFDDIHCRYSLACARLQDLLDPILASEAPNVVHMHSYLQMKKDHERGSPPSDETKKVTSAYQECVSFQHQLNLVRSVVRRLESTLGIYPDERPLHTFTDKLRVLAECLLDTLLGLTHEFGPGPKLPAAFYKLFDERLCETLFHCLCVTEDGRMQLATSHLLMKMCGMQPWWGEFLAQTLTKLYSSRQTFIFPMDRVFMLIMHLGRKSVMLGDMGVLHSVLRDLGSLSAPFCAPLNGSQPGLFLGAETDLPLVSWLLLFLSFCLDSVSGSAQTATGEAANADDGSRSKYRDQGVPSRWDFIQGDIAMQKKMASSGKNNYSKCYRRKLQKRLMHHKQQLDDLEATKKAFNPSQALANISSKLGAALKQHEKFFKKNFSQQALEQFKSLFPTQQGEGQGQPSGRRSWWPGEARSRNRGERGAAAVEPDTMDRGPRISLPRSTCLPVTRGLVAFILRADITSNTDTFILACKVLARIVLSTRPAISLGELMTREQLLHLIQMAVCNDQHCATWGGPWASHAVSCLLQDILDAVRLYPTSVNREMGPMEEVPESSSSTADKAPANAEASSTSQAPGSPSASTSTVSGNGGDVAGFGGEEEPVEVTLDAGMKEKMLSSFGFVDTDDSELEEYMDDLLERGRSHIRKGTNNVSPTSSSISTAVDARLECGPPPELMKQGLSDAWGRSQSSSQWEDVDVNAPCGIDMVTYCFDKIFTDLPTPVSHLFNNSFTNLEMVLQLWLSLNQDNCDIATRVGSLSAFDPTICPSVSLSHSAISGLISALTRNPNVTLRTWCLAFRCLTLAANLPISPDMAVLGLATMNALQEMERSGAQGPGVRCPSNGDPLEEALAGPSVCHALHGLLLRLQMRTDVVGVSSRLGAFFKSLLLDVVYRLVCSPVGAILSRRGPLDAQLELLAVLVRLDFKGVDLCTATSITESVALLVHSYVMGLERVNCQSLTSSLSNASVPSLMAFVNGQEGGSRARLPPPPSWNTLICVLLRLVTVLVQTPLSSQNRNGQSSSRGEDMEGDSHLEDMQGKDGPAVAQTDEDKAERQQQSGIDGHSDRDNSARQPPDVKVPCVADTVLQHKPTMVRLLGVLAGCGGFLPIAEPCSCTFSSDCLEHRKSRFAGSSPPGGERSSTAESFSVADCVYRLLLELAQKATTPTLVLEPLLRFLSPSVSPLQHLLSKQKPASDGGREDGYRTRCALISVEHLVSVSGVVQLSEPLLALIRYVLNNEEAISQFNQMGGIGVICENLVRSNRAMISIHPGLVSVITRHLGRTIPIPLPRKPGGPPDSFEGLQNFAPIGTITSSSPTAHPADVLIQSAPLHRRARTPAWAYTYYPEEAWVELTISLPCAILLKVVELQPHLPSLATCPSAVAIEVSKDGGPPAPVCPPLPTGGLAFIRLVLPRPEVASSVLLRLYRPRDASNMALSQIRLLGSTAYGGEHQPSSLHNPLASSALPPQPPHISSAGSILSGAITTQNSFDAASAGEDRFPSIVWLCLLEQCLLLPKMDSKLSQEIARAAAAVPGLPETCCGLLLVPPRGRPGASLPYEILGPYLQKVLLHLGLFSFNIAQAQVNLLLSNGAAATFGNGALGAQPSGARDSSTSRIRRDDAMDSILELLFNLCSYYNRNWDIIKPLLSWLQNEAMQALGVAGSESISNWVAPPAKYVHCVAAILWYIHQDVCDIAHAITPELFNLLHAWTLTLSVRSALKRALDWVLCSMCYIQPNLFPTLMKPSESTATHSSSHSEEGNTYESSADSATDDLKEREREVSGGERLSSRLSLTMLERRLCTLASACQSLAATTELLASGLPSALARGILEFCRARQKSEDIGQEKKRFGNTDQVREGVAGSREWPLSQSTLTDADKAKGQNENDGREGNNHLLIDGLGEFQVDTMTVVLNFFAEVCSEGRMRNWLGSAEGSSFWFPLLNLLCNSPGPNGSLDRCELATEAYSALESATVKFFARCCWCHSANQQLFSNVLCEVIRRGKTVKQGVWYLHGISGFTRRLILQLLLESERLVVFVKEMDVDSEERITTGNSNYGLPGGDLPHPQYGVGKNQRNLLYLSTQTTIGDILGLVTVPRNNNNISAAESRGNSNLGIRNTCQSNGPPKEMVDMDLSMIAGLTAKDKRVKDAKNDATAASTSASAVSPPPGTLPVPLRGGTGASRTAESSSRDGPFLYHSALSFPLPRELSLAHLLAALQQRGYTKGEPKITLWIDKSPTAAEDDIERKAGRKGEAKVRKEEAKVRKEEAKARKLLEVKALPSPLLVFTQQGGLALLAHHLPLIRPDALLRLSPPDTRIMSGGQSSQQQPPSPPDGIDTEWVKVEPNEDIYE</sequence>
<evidence type="ECO:0000313" key="2">
    <source>
        <dbReference type="EMBL" id="KAG8233771.1"/>
    </source>
</evidence>
<accession>A0A8K0KGX6</accession>
<dbReference type="Pfam" id="PF12356">
    <property type="entry name" value="BIRC6"/>
    <property type="match status" value="1"/>
</dbReference>
<organism evidence="2 3">
    <name type="scientific">Ladona fulva</name>
    <name type="common">Scarce chaser dragonfly</name>
    <name type="synonym">Libellula fulva</name>
    <dbReference type="NCBI Taxonomy" id="123851"/>
    <lineage>
        <taxon>Eukaryota</taxon>
        <taxon>Metazoa</taxon>
        <taxon>Ecdysozoa</taxon>
        <taxon>Arthropoda</taxon>
        <taxon>Hexapoda</taxon>
        <taxon>Insecta</taxon>
        <taxon>Pterygota</taxon>
        <taxon>Palaeoptera</taxon>
        <taxon>Odonata</taxon>
        <taxon>Epiprocta</taxon>
        <taxon>Anisoptera</taxon>
        <taxon>Libelluloidea</taxon>
        <taxon>Libellulidae</taxon>
        <taxon>Ladona</taxon>
    </lineage>
</organism>
<dbReference type="GO" id="GO:0006915">
    <property type="term" value="P:apoptotic process"/>
    <property type="evidence" value="ECO:0007669"/>
    <property type="project" value="InterPro"/>
</dbReference>
<gene>
    <name evidence="2" type="ORF">J437_LFUL003842</name>
</gene>
<reference evidence="2" key="2">
    <citation type="submission" date="2017-10" db="EMBL/GenBank/DDBJ databases">
        <title>Ladona fulva Genome sequencing and assembly.</title>
        <authorList>
            <person name="Murali S."/>
            <person name="Richards S."/>
            <person name="Bandaranaike D."/>
            <person name="Bellair M."/>
            <person name="Blankenburg K."/>
            <person name="Chao H."/>
            <person name="Dinh H."/>
            <person name="Doddapaneni H."/>
            <person name="Dugan-Rocha S."/>
            <person name="Elkadiri S."/>
            <person name="Gnanaolivu R."/>
            <person name="Hernandez B."/>
            <person name="Skinner E."/>
            <person name="Javaid M."/>
            <person name="Lee S."/>
            <person name="Li M."/>
            <person name="Ming W."/>
            <person name="Munidasa M."/>
            <person name="Muniz J."/>
            <person name="Nguyen L."/>
            <person name="Hughes D."/>
            <person name="Osuji N."/>
            <person name="Pu L.-L."/>
            <person name="Puazo M."/>
            <person name="Qu C."/>
            <person name="Quiroz J."/>
            <person name="Raj R."/>
            <person name="Weissenberger G."/>
            <person name="Xin Y."/>
            <person name="Zou X."/>
            <person name="Han Y."/>
            <person name="Worley K."/>
            <person name="Muzny D."/>
            <person name="Gibbs R."/>
        </authorList>
    </citation>
    <scope>NUCLEOTIDE SEQUENCE</scope>
    <source>
        <strain evidence="2">Sampled in the wild</strain>
    </source>
</reference>
<feature type="region of interest" description="Disordered" evidence="1">
    <location>
        <begin position="584"/>
        <end position="637"/>
    </location>
</feature>
<feature type="region of interest" description="Disordered" evidence="1">
    <location>
        <begin position="432"/>
        <end position="478"/>
    </location>
</feature>
<feature type="region of interest" description="Disordered" evidence="1">
    <location>
        <begin position="2338"/>
        <end position="2376"/>
    </location>
</feature>
<feature type="region of interest" description="Disordered" evidence="1">
    <location>
        <begin position="2130"/>
        <end position="2153"/>
    </location>
</feature>
<feature type="compositionally biased region" description="Polar residues" evidence="1">
    <location>
        <begin position="432"/>
        <end position="445"/>
    </location>
</feature>
<feature type="region of interest" description="Disordered" evidence="1">
    <location>
        <begin position="2175"/>
        <end position="2216"/>
    </location>
</feature>
<feature type="region of interest" description="Disordered" evidence="1">
    <location>
        <begin position="1777"/>
        <end position="1815"/>
    </location>
</feature>
<feature type="compositionally biased region" description="Gly residues" evidence="1">
    <location>
        <begin position="627"/>
        <end position="636"/>
    </location>
</feature>
<dbReference type="GO" id="GO:0004842">
    <property type="term" value="F:ubiquitin-protein transferase activity"/>
    <property type="evidence" value="ECO:0007669"/>
    <property type="project" value="InterPro"/>
</dbReference>
<feature type="compositionally biased region" description="Low complexity" evidence="1">
    <location>
        <begin position="2180"/>
        <end position="2189"/>
    </location>
</feature>
<feature type="compositionally biased region" description="Polar residues" evidence="1">
    <location>
        <begin position="607"/>
        <end position="626"/>
    </location>
</feature>
<feature type="compositionally biased region" description="Basic and acidic residues" evidence="1">
    <location>
        <begin position="1906"/>
        <end position="1921"/>
    </location>
</feature>
<keyword evidence="3" id="KW-1185">Reference proteome</keyword>
<name>A0A8K0KGX6_LADFU</name>
<feature type="compositionally biased region" description="Polar residues" evidence="1">
    <location>
        <begin position="2130"/>
        <end position="2150"/>
    </location>
</feature>